<proteinExistence type="inferred from homology"/>
<dbReference type="EMBL" id="RJKX01000011">
    <property type="protein sequence ID" value="ROQ01360.1"/>
    <property type="molecule type" value="Genomic_DNA"/>
</dbReference>
<reference evidence="5 6" key="1">
    <citation type="submission" date="2018-11" db="EMBL/GenBank/DDBJ databases">
        <title>Genomic Encyclopedia of Type Strains, Phase IV (KMG-IV): sequencing the most valuable type-strain genomes for metagenomic binning, comparative biology and taxonomic classification.</title>
        <authorList>
            <person name="Goeker M."/>
        </authorList>
    </citation>
    <scope>NUCLEOTIDE SEQUENCE [LARGE SCALE GENOMIC DNA]</scope>
    <source>
        <strain evidence="5 6">DSM 5900</strain>
    </source>
</reference>
<accession>A0A3N1MF51</accession>
<dbReference type="SUPFAM" id="SSF51569">
    <property type="entry name" value="Aldolase"/>
    <property type="match status" value="1"/>
</dbReference>
<dbReference type="GO" id="GO:0004419">
    <property type="term" value="F:hydroxymethylglutaryl-CoA lyase activity"/>
    <property type="evidence" value="ECO:0007669"/>
    <property type="project" value="TreeGrafter"/>
</dbReference>
<comment type="similarity">
    <text evidence="1">Belongs to the HMG-CoA lyase family.</text>
</comment>
<dbReference type="GO" id="GO:0046872">
    <property type="term" value="F:metal ion binding"/>
    <property type="evidence" value="ECO:0007669"/>
    <property type="project" value="UniProtKB-KW"/>
</dbReference>
<dbReference type="PROSITE" id="PS50991">
    <property type="entry name" value="PYR_CT"/>
    <property type="match status" value="1"/>
</dbReference>
<evidence type="ECO:0000259" key="4">
    <source>
        <dbReference type="PROSITE" id="PS50991"/>
    </source>
</evidence>
<keyword evidence="6" id="KW-1185">Reference proteome</keyword>
<evidence type="ECO:0000256" key="2">
    <source>
        <dbReference type="ARBA" id="ARBA00022723"/>
    </source>
</evidence>
<protein>
    <submittedName>
        <fullName evidence="5">Hydroxymethylglutaryl-CoA lyase</fullName>
    </submittedName>
</protein>
<organism evidence="5 6">
    <name type="scientific">Stella humosa</name>
    <dbReference type="NCBI Taxonomy" id="94"/>
    <lineage>
        <taxon>Bacteria</taxon>
        <taxon>Pseudomonadati</taxon>
        <taxon>Pseudomonadota</taxon>
        <taxon>Alphaproteobacteria</taxon>
        <taxon>Rhodospirillales</taxon>
        <taxon>Stellaceae</taxon>
        <taxon>Stella</taxon>
    </lineage>
</organism>
<dbReference type="InterPro" id="IPR013785">
    <property type="entry name" value="Aldolase_TIM"/>
</dbReference>
<dbReference type="GO" id="GO:0006552">
    <property type="term" value="P:L-leucine catabolic process"/>
    <property type="evidence" value="ECO:0007669"/>
    <property type="project" value="TreeGrafter"/>
</dbReference>
<evidence type="ECO:0000256" key="1">
    <source>
        <dbReference type="ARBA" id="ARBA00009405"/>
    </source>
</evidence>
<dbReference type="RefSeq" id="WP_123688128.1">
    <property type="nucleotide sequence ID" value="NZ_AP019700.1"/>
</dbReference>
<keyword evidence="3 5" id="KW-0456">Lyase</keyword>
<dbReference type="PANTHER" id="PTHR42738">
    <property type="entry name" value="HYDROXYMETHYLGLUTARYL-COA LYASE"/>
    <property type="match status" value="1"/>
</dbReference>
<gene>
    <name evidence="5" type="ORF">EDC65_0538</name>
</gene>
<comment type="caution">
    <text evidence="5">The sequence shown here is derived from an EMBL/GenBank/DDBJ whole genome shotgun (WGS) entry which is preliminary data.</text>
</comment>
<dbReference type="Gene3D" id="3.20.20.70">
    <property type="entry name" value="Aldolase class I"/>
    <property type="match status" value="1"/>
</dbReference>
<evidence type="ECO:0000313" key="5">
    <source>
        <dbReference type="EMBL" id="ROQ01360.1"/>
    </source>
</evidence>
<evidence type="ECO:0000256" key="3">
    <source>
        <dbReference type="ARBA" id="ARBA00023239"/>
    </source>
</evidence>
<name>A0A3N1MF51_9PROT</name>
<keyword evidence="2" id="KW-0479">Metal-binding</keyword>
<dbReference type="GO" id="GO:0046951">
    <property type="term" value="P:ketone body biosynthetic process"/>
    <property type="evidence" value="ECO:0007669"/>
    <property type="project" value="TreeGrafter"/>
</dbReference>
<dbReference type="PANTHER" id="PTHR42738:SF7">
    <property type="entry name" value="HYDROXYMETHYLGLUTARYL-COA LYASE"/>
    <property type="match status" value="1"/>
</dbReference>
<dbReference type="InterPro" id="IPR000891">
    <property type="entry name" value="PYR_CT"/>
</dbReference>
<sequence>MLHIPEKMTVVDVAARDGLQSFHRWVDTDVKVTMVDRLSDAGFPVVEVTNFAHPRVIPHLKDAEAVMERIRRRPGTVYRGQAPNPRGAQRAVAARVDEVLGLITASEAYNRKNQNMTIAQGVDAAIETFRITDAAGIPFLLAIGMSFWCAYDGPIPEERVLDLIDRFRDAGIRRYYLAGSLGMEDARHVGSLFRRILDRHADVELGFHVHNLAGTGTANILAAMDAGASFVEGSICGIGGGIMTPTSMASVGNLPTEDIVHMLNDMGIDTGVTTEEAVACAGDIAEMLGIEPRSHVVHAGTRAGIMRSAAAHGRDHPM</sequence>
<feature type="domain" description="Pyruvate carboxyltransferase" evidence="4">
    <location>
        <begin position="8"/>
        <end position="278"/>
    </location>
</feature>
<dbReference type="Pfam" id="PF00682">
    <property type="entry name" value="HMGL-like"/>
    <property type="match status" value="1"/>
</dbReference>
<dbReference type="Proteomes" id="UP000278222">
    <property type="component" value="Unassembled WGS sequence"/>
</dbReference>
<dbReference type="InterPro" id="IPR043594">
    <property type="entry name" value="HMGL"/>
</dbReference>
<evidence type="ECO:0000313" key="6">
    <source>
        <dbReference type="Proteomes" id="UP000278222"/>
    </source>
</evidence>
<dbReference type="OrthoDB" id="9784013at2"/>
<dbReference type="AlphaFoldDB" id="A0A3N1MF51"/>